<keyword evidence="1" id="KW-1133">Transmembrane helix</keyword>
<keyword evidence="1" id="KW-0472">Membrane</keyword>
<dbReference type="EMBL" id="JAMTCO010000003">
    <property type="protein sequence ID" value="MCP2268620.1"/>
    <property type="molecule type" value="Genomic_DNA"/>
</dbReference>
<dbReference type="Gene3D" id="3.40.50.300">
    <property type="entry name" value="P-loop containing nucleotide triphosphate hydrolases"/>
    <property type="match status" value="1"/>
</dbReference>
<name>A0ABT1I7L1_9PSEU</name>
<comment type="caution">
    <text evidence="3">The sequence shown here is derived from an EMBL/GenBank/DDBJ whole genome shotgun (WGS) entry which is preliminary data.</text>
</comment>
<dbReference type="InterPro" id="IPR007111">
    <property type="entry name" value="NACHT_NTPase"/>
</dbReference>
<feature type="transmembrane region" description="Helical" evidence="1">
    <location>
        <begin position="6"/>
        <end position="24"/>
    </location>
</feature>
<keyword evidence="1" id="KW-0812">Transmembrane</keyword>
<evidence type="ECO:0000313" key="4">
    <source>
        <dbReference type="Proteomes" id="UP001205185"/>
    </source>
</evidence>
<dbReference type="PANTHER" id="PTHR46844">
    <property type="entry name" value="SLR5058 PROTEIN"/>
    <property type="match status" value="1"/>
</dbReference>
<dbReference type="RefSeq" id="WP_253885539.1">
    <property type="nucleotide sequence ID" value="NZ_BAAAVB010000001.1"/>
</dbReference>
<dbReference type="SUPFAM" id="SSF52540">
    <property type="entry name" value="P-loop containing nucleoside triphosphate hydrolases"/>
    <property type="match status" value="1"/>
</dbReference>
<keyword evidence="4" id="KW-1185">Reference proteome</keyword>
<sequence length="850" mass="94030">MDVLAVALITGIGFGGVATFFLFARKRKRPADTDTASPDEVFEREYLAHVRRGLRYIDLKGLQTLSHSSLELDQVYVDVGLVHRAPHQVRTDVLSRLPETVEGRFSLDHFLGTPEPCVLAVLGGPGSGKTTLLRKTARDTCEHGTPVLLFLRDHLREILAGTGLAEIVTARLARRGLDDPHGWVERKLASGRCVVLLDGLDEVARVQDRRSVSAWVEHQVASSPNNDFVLTSRPRGFLDAPVEGATALQVRPFTAAQVRDFIHGWYQATTRADDPGEAEDLLTRLDEAPALAELTVNPLLLTMIATVHQFRGALPGSRADLYKEICEVMLWHREEAKKLATPGNSRHKMVLLRSLAYLMMTNGVRKLAREVLLAEFTRLLRRLSTPLDAEGHLAQIVSDGLLVEWEREQFAFAHLTFQEYLAAAYIREKNLVDTLCYAVDDDWWRETTLLYVAGSDADPVVTACLISRTSAALGLALDCVAEGVELDERLHGELDAILRSAAVDKDLRDKVRRAMVTRLERSAVRTAGGSLVWRTPVAAGLYRLFDDSPAVVGRGDAPARGMSGAAAVRFTRALTGARLTPHEFRLAHDTELADPAVLPAVKPLVVWTAGTEVDSPRLWVPDEHPRLMSREEVVSAARADLSPARLLALLKWFVFARKPLSRHISHLEAAVGPGADGAVDWLVMCERWRPEEVIDGWFARLGGTMGAAFRGAIQHVPERFADRFGELFVAKLPETRWHTEAVPDPGELEPELDGLTVSGRTWAWVAHNDLRATLARWTTTDTLHDADAARLRLTALALTAEVHESQYPVLLRLAAAATLWDQWRTGERARTEMIILAADAPESLSARPPR</sequence>
<gene>
    <name evidence="3" type="ORF">LV75_001107</name>
</gene>
<dbReference type="InterPro" id="IPR027417">
    <property type="entry name" value="P-loop_NTPase"/>
</dbReference>
<feature type="domain" description="NACHT" evidence="2">
    <location>
        <begin position="118"/>
        <end position="266"/>
    </location>
</feature>
<evidence type="ECO:0000313" key="3">
    <source>
        <dbReference type="EMBL" id="MCP2268620.1"/>
    </source>
</evidence>
<dbReference type="Proteomes" id="UP001205185">
    <property type="component" value="Unassembled WGS sequence"/>
</dbReference>
<accession>A0ABT1I7L1</accession>
<evidence type="ECO:0000256" key="1">
    <source>
        <dbReference type="SAM" id="Phobius"/>
    </source>
</evidence>
<evidence type="ECO:0000259" key="2">
    <source>
        <dbReference type="Pfam" id="PF05729"/>
    </source>
</evidence>
<organism evidence="3 4">
    <name type="scientific">Actinokineospora diospyrosa</name>
    <dbReference type="NCBI Taxonomy" id="103728"/>
    <lineage>
        <taxon>Bacteria</taxon>
        <taxon>Bacillati</taxon>
        <taxon>Actinomycetota</taxon>
        <taxon>Actinomycetes</taxon>
        <taxon>Pseudonocardiales</taxon>
        <taxon>Pseudonocardiaceae</taxon>
        <taxon>Actinokineospora</taxon>
    </lineage>
</organism>
<proteinExistence type="predicted"/>
<reference evidence="3 4" key="1">
    <citation type="submission" date="2022-06" db="EMBL/GenBank/DDBJ databases">
        <title>Genomic Encyclopedia of Archaeal and Bacterial Type Strains, Phase II (KMG-II): from individual species to whole genera.</title>
        <authorList>
            <person name="Goeker M."/>
        </authorList>
    </citation>
    <scope>NUCLEOTIDE SEQUENCE [LARGE SCALE GENOMIC DNA]</scope>
    <source>
        <strain evidence="3 4">DSM 44255</strain>
    </source>
</reference>
<dbReference type="Pfam" id="PF05729">
    <property type="entry name" value="NACHT"/>
    <property type="match status" value="1"/>
</dbReference>
<dbReference type="PANTHER" id="PTHR46844:SF1">
    <property type="entry name" value="SLR5058 PROTEIN"/>
    <property type="match status" value="1"/>
</dbReference>
<protein>
    <submittedName>
        <fullName evidence="3">NACHT domain-containing protein</fullName>
    </submittedName>
</protein>